<evidence type="ECO:0000256" key="1">
    <source>
        <dbReference type="SAM" id="SignalP"/>
    </source>
</evidence>
<comment type="caution">
    <text evidence="2">The sequence shown here is derived from an EMBL/GenBank/DDBJ whole genome shotgun (WGS) entry which is preliminary data.</text>
</comment>
<dbReference type="Gene3D" id="3.40.190.10">
    <property type="entry name" value="Periplasmic binding protein-like II"/>
    <property type="match status" value="2"/>
</dbReference>
<dbReference type="RefSeq" id="WP_172208944.1">
    <property type="nucleotide sequence ID" value="NZ_BLLI01000034.1"/>
</dbReference>
<sequence length="554" mass="62074">MKKWQKVTASVLVLSAALTLAACGNAKKAEKTADGDKIEIPKDKSVGAMVDFKAGEQFKATKAFTVDVLYREHPNYPWDDNWLFNTKLKEMTNVSFAPVITPMSDLEQKRSLMISSGDAPTLMTNVYAGQESQFVASGQILAISDYIDYMPNFKAAIKEWQLEPDLERIRQVDGKFYNLPMVFEEPCPEASIAIRKDIFEKEGIPIPETWEDIYQALKTLKAKYPDNYLFSDRWVAGKTLELAAVEYGSSAGNGYNPQNFDKSADKFVYNGASDNYKEVVTFFAKLVSEGLMDKESFTQDDPQAIQKFVNGQSFVISTNPQEMTSMIETMDETLGKGNFEVMRLLIPGGPNGRINGTGRLSNGFMVSSKIKESPNFKATLQFIDWLIFSEEGQLFARWGVEGETYTTEGDIKNGGKINLAKDVNTRGLNPTGTKDLQKDFGFGNGAFAFGNAAYLVNSIYNDTDRKWLEEMATDSVSLEAMPPAPMADLEAEELAIINTNLKDTVDQETLKFILGQRPLSDWDNFIKQLKDKGLENWETTTNKAYQDYKEKFGE</sequence>
<dbReference type="Pfam" id="PF13416">
    <property type="entry name" value="SBP_bac_8"/>
    <property type="match status" value="1"/>
</dbReference>
<dbReference type="InterPro" id="IPR006059">
    <property type="entry name" value="SBP"/>
</dbReference>
<dbReference type="EMBL" id="BLLI01000034">
    <property type="protein sequence ID" value="GFH42680.1"/>
    <property type="molecule type" value="Genomic_DNA"/>
</dbReference>
<evidence type="ECO:0000313" key="2">
    <source>
        <dbReference type="EMBL" id="GFH42680.1"/>
    </source>
</evidence>
<dbReference type="AlphaFoldDB" id="A0A6A0BBD4"/>
<dbReference type="PANTHER" id="PTHR43649">
    <property type="entry name" value="ARABINOSE-BINDING PROTEIN-RELATED"/>
    <property type="match status" value="1"/>
</dbReference>
<feature type="signal peptide" evidence="1">
    <location>
        <begin position="1"/>
        <end position="21"/>
    </location>
</feature>
<dbReference type="CDD" id="cd13583">
    <property type="entry name" value="PBP2_AlgQ_like_4"/>
    <property type="match status" value="1"/>
</dbReference>
<keyword evidence="1" id="KW-0732">Signal</keyword>
<proteinExistence type="predicted"/>
<reference evidence="2 3" key="1">
    <citation type="submission" date="2020-02" db="EMBL/GenBank/DDBJ databases">
        <title>Draft genome sequence of Lactococcus sp. Hs30E4-3.</title>
        <authorList>
            <person name="Noda S."/>
            <person name="Yuki M."/>
            <person name="Ohkuma M."/>
        </authorList>
    </citation>
    <scope>NUCLEOTIDE SEQUENCE [LARGE SCALE GENOMIC DNA]</scope>
    <source>
        <strain evidence="2 3">Hs30E4-3</strain>
    </source>
</reference>
<accession>A0A6A0BBD4</accession>
<dbReference type="InterPro" id="IPR050490">
    <property type="entry name" value="Bact_solute-bd_prot1"/>
</dbReference>
<dbReference type="PANTHER" id="PTHR43649:SF12">
    <property type="entry name" value="DIACETYLCHITOBIOSE BINDING PROTEIN DASA"/>
    <property type="match status" value="1"/>
</dbReference>
<name>A0A6A0BBD4_9LACT</name>
<feature type="chain" id="PRO_5038787496" evidence="1">
    <location>
        <begin position="22"/>
        <end position="554"/>
    </location>
</feature>
<dbReference type="SUPFAM" id="SSF53850">
    <property type="entry name" value="Periplasmic binding protein-like II"/>
    <property type="match status" value="1"/>
</dbReference>
<evidence type="ECO:0000313" key="3">
    <source>
        <dbReference type="Proteomes" id="UP000480303"/>
    </source>
</evidence>
<keyword evidence="3" id="KW-1185">Reference proteome</keyword>
<gene>
    <name evidence="2" type="ORF">Hs30E_12310</name>
</gene>
<dbReference type="PROSITE" id="PS51257">
    <property type="entry name" value="PROKAR_LIPOPROTEIN"/>
    <property type="match status" value="1"/>
</dbReference>
<protein>
    <submittedName>
        <fullName evidence="2">Sugar ABC transporter substrate-binding protein</fullName>
    </submittedName>
</protein>
<dbReference type="Proteomes" id="UP000480303">
    <property type="component" value="Unassembled WGS sequence"/>
</dbReference>
<organism evidence="2 3">
    <name type="scientific">Pseudolactococcus hodotermopsidis</name>
    <dbReference type="NCBI Taxonomy" id="2709157"/>
    <lineage>
        <taxon>Bacteria</taxon>
        <taxon>Bacillati</taxon>
        <taxon>Bacillota</taxon>
        <taxon>Bacilli</taxon>
        <taxon>Lactobacillales</taxon>
        <taxon>Streptococcaceae</taxon>
        <taxon>Pseudolactococcus</taxon>
    </lineage>
</organism>